<feature type="repeat" description="NHL" evidence="2">
    <location>
        <begin position="1"/>
        <end position="34"/>
    </location>
</feature>
<dbReference type="PANTHER" id="PTHR13833:SF71">
    <property type="entry name" value="NHL DOMAIN-CONTAINING PROTEIN"/>
    <property type="match status" value="1"/>
</dbReference>
<dbReference type="EMBL" id="HBEM01013904">
    <property type="protein sequence ID" value="CAD8448499.1"/>
    <property type="molecule type" value="Transcribed_RNA"/>
</dbReference>
<dbReference type="Pfam" id="PF01436">
    <property type="entry name" value="NHL"/>
    <property type="match status" value="1"/>
</dbReference>
<evidence type="ECO:0000256" key="2">
    <source>
        <dbReference type="PROSITE-ProRule" id="PRU00504"/>
    </source>
</evidence>
<proteinExistence type="predicted"/>
<dbReference type="AlphaFoldDB" id="A0A6T6UL54"/>
<dbReference type="InterPro" id="IPR001258">
    <property type="entry name" value="NHL_repeat"/>
</dbReference>
<dbReference type="InterPro" id="IPR011042">
    <property type="entry name" value="6-blade_b-propeller_TolB-like"/>
</dbReference>
<organism evidence="4">
    <name type="scientific">Amorphochlora amoebiformis</name>
    <dbReference type="NCBI Taxonomy" id="1561963"/>
    <lineage>
        <taxon>Eukaryota</taxon>
        <taxon>Sar</taxon>
        <taxon>Rhizaria</taxon>
        <taxon>Cercozoa</taxon>
        <taxon>Chlorarachniophyceae</taxon>
        <taxon>Amorphochlora</taxon>
    </lineage>
</organism>
<gene>
    <name evidence="4" type="ORF">LAMO00422_LOCUS9559</name>
    <name evidence="5" type="ORF">LAMO00422_LOCUS9565</name>
</gene>
<dbReference type="PANTHER" id="PTHR13833">
    <property type="match status" value="1"/>
</dbReference>
<dbReference type="PROSITE" id="PS51125">
    <property type="entry name" value="NHL"/>
    <property type="match status" value="1"/>
</dbReference>
<reference evidence="4" key="1">
    <citation type="submission" date="2021-01" db="EMBL/GenBank/DDBJ databases">
        <authorList>
            <person name="Corre E."/>
            <person name="Pelletier E."/>
            <person name="Niang G."/>
            <person name="Scheremetjew M."/>
            <person name="Finn R."/>
            <person name="Kale V."/>
            <person name="Holt S."/>
            <person name="Cochrane G."/>
            <person name="Meng A."/>
            <person name="Brown T."/>
            <person name="Cohen L."/>
        </authorList>
    </citation>
    <scope>NUCLEOTIDE SEQUENCE</scope>
    <source>
        <strain evidence="4">CCMP2058</strain>
    </source>
</reference>
<evidence type="ECO:0008006" key="6">
    <source>
        <dbReference type="Google" id="ProtNLM"/>
    </source>
</evidence>
<dbReference type="Gene3D" id="2.120.10.30">
    <property type="entry name" value="TolB, C-terminal domain"/>
    <property type="match status" value="2"/>
</dbReference>
<evidence type="ECO:0000256" key="3">
    <source>
        <dbReference type="SAM" id="MobiDB-lite"/>
    </source>
</evidence>
<dbReference type="EMBL" id="HBEM01013893">
    <property type="protein sequence ID" value="CAD8448486.1"/>
    <property type="molecule type" value="Transcribed_RNA"/>
</dbReference>
<keyword evidence="1" id="KW-0677">Repeat</keyword>
<evidence type="ECO:0000313" key="5">
    <source>
        <dbReference type="EMBL" id="CAD8448499.1"/>
    </source>
</evidence>
<protein>
    <recommendedName>
        <fullName evidence="6">SMP-30/Gluconolactonase/LRE-like region domain-containing protein</fullName>
    </recommendedName>
</protein>
<dbReference type="SUPFAM" id="SSF101898">
    <property type="entry name" value="NHL repeat"/>
    <property type="match status" value="1"/>
</dbReference>
<name>A0A6T6UL54_9EUKA</name>
<evidence type="ECO:0000256" key="1">
    <source>
        <dbReference type="ARBA" id="ARBA00022737"/>
    </source>
</evidence>
<accession>A0A6T6UL54</accession>
<sequence>MTSLCRPHGLGVDLDGNLLVADTDHHRLLIATPTQRSAYKVKVLAGSSEGCQDGKASEAAFRYPYSIIPGPKSGLVYAADTDNHRIVRIYQEEVVTIAGSNKTFQGESGFIDGPSRSARFMRPSCIALSPDNTSILVTDHANQCIRLVLDIGREEKCYVKTIAGTPKKAGLLDGDADKAQFNNPFSATWLSAEMVCVSDLGNDAIRIIDITKRTVNTIVNNKSSSGLLVEPVSVLLYRKAIYCVSRGTDSILIADKDGDEKKSFRGTGTDRSRQPIEPYQHDEKKKEDEKA</sequence>
<evidence type="ECO:0000313" key="4">
    <source>
        <dbReference type="EMBL" id="CAD8448486.1"/>
    </source>
</evidence>
<feature type="region of interest" description="Disordered" evidence="3">
    <location>
        <begin position="259"/>
        <end position="291"/>
    </location>
</feature>